<keyword evidence="2" id="KW-1185">Reference proteome</keyword>
<name>A0ACB6QBT1_9PLEO</name>
<dbReference type="Proteomes" id="UP000799755">
    <property type="component" value="Unassembled WGS sequence"/>
</dbReference>
<protein>
    <submittedName>
        <fullName evidence="1">Uncharacterized protein</fullName>
    </submittedName>
</protein>
<sequence length="865" mass="95505">MEDSFYNGANKHYEGNSIGPAATHFTVDFQDPGEIKPPNKIWVGRAVYGTNSYNCLTDDAFEYTDDKYGKCYSYARCVQKDALQVAVSASKDSIRVSGLPPANEIYAHLSERYNDATHTCDPTPVDLGVQGCKVHFVCNDNNAAVAQDPAVLPALREQMTKFGATALFTTEVVNEQVMNAGCTPACWNTVERTYRTMPTFAQIIARAIPQDNSRFGYEVSRMEAHIKCDPDPGNEALCGALGSVFSLLGMLVVLRAVDEPGRLVYEGFISQELLLKEPYCFTVVDAFFFKQLNIQLNHKLNDMLEDIEAILRSSVYHASVNDHSHTHQINPQGHPGFLLHYPTAAMSLSCFEHTSPSNLKLHLVTTLDTTQRKTGLNGLGDVNVEKGKLKYEPFCMQIEEGLVQSHYNFLGSSKASSRSYVGSKLLINQMISTTGPVHTEAGVTHVSYCGPVRDGLFSCWGSGTGGGSNEGTALLGSSVKSGHWVEDQAARYRLCCRGRCPYSVTTTQATRYPHFAAITELRILPTSAKVIIRPKYMLVGNGGGVNSASEVNLNEDKVPHRRLRSCSSEKPVKGEWKLKMVVPPAPHRTHIRLYGKGSDCKLYHHGTRPFWQSRAEPADTNPSFVKGREMQSSMLGYGIPLVIEGGFTCSSHDNKSPSPPNGYDTHIWGVTLPLIILAISFIHLSKIASPSSISDWVGVQKNTAKPELRGKRLNSRRSKGHDEGLKSTSRSFADIRKQNQKQKMRKGRESATLLSKMLYFLTGRNFQNAYGREPENYQSSSRLEHRLTTCRRPTDDQTGRSAAQCGGAPVFCGPTNRITRGYLKPQNRVKINNTKHPSPAAYEICKSCRSPATISHKKIIGSTPD</sequence>
<gene>
    <name evidence="1" type="ORF">BDR25DRAFT_361500</name>
</gene>
<reference evidence="1" key="1">
    <citation type="journal article" date="2020" name="Stud. Mycol.">
        <title>101 Dothideomycetes genomes: a test case for predicting lifestyles and emergence of pathogens.</title>
        <authorList>
            <person name="Haridas S."/>
            <person name="Albert R."/>
            <person name="Binder M."/>
            <person name="Bloem J."/>
            <person name="Labutti K."/>
            <person name="Salamov A."/>
            <person name="Andreopoulos B."/>
            <person name="Baker S."/>
            <person name="Barry K."/>
            <person name="Bills G."/>
            <person name="Bluhm B."/>
            <person name="Cannon C."/>
            <person name="Castanera R."/>
            <person name="Culley D."/>
            <person name="Daum C."/>
            <person name="Ezra D."/>
            <person name="Gonzalez J."/>
            <person name="Henrissat B."/>
            <person name="Kuo A."/>
            <person name="Liang C."/>
            <person name="Lipzen A."/>
            <person name="Lutzoni F."/>
            <person name="Magnuson J."/>
            <person name="Mondo S."/>
            <person name="Nolan M."/>
            <person name="Ohm R."/>
            <person name="Pangilinan J."/>
            <person name="Park H.-J."/>
            <person name="Ramirez L."/>
            <person name="Alfaro M."/>
            <person name="Sun H."/>
            <person name="Tritt A."/>
            <person name="Yoshinaga Y."/>
            <person name="Zwiers L.-H."/>
            <person name="Turgeon B."/>
            <person name="Goodwin S."/>
            <person name="Spatafora J."/>
            <person name="Crous P."/>
            <person name="Grigoriev I."/>
        </authorList>
    </citation>
    <scope>NUCLEOTIDE SEQUENCE</scope>
    <source>
        <strain evidence="1">ATCC 200398</strain>
    </source>
</reference>
<proteinExistence type="predicted"/>
<comment type="caution">
    <text evidence="1">The sequence shown here is derived from an EMBL/GenBank/DDBJ whole genome shotgun (WGS) entry which is preliminary data.</text>
</comment>
<evidence type="ECO:0000313" key="1">
    <source>
        <dbReference type="EMBL" id="KAF2464428.1"/>
    </source>
</evidence>
<dbReference type="EMBL" id="MU003536">
    <property type="protein sequence ID" value="KAF2464428.1"/>
    <property type="molecule type" value="Genomic_DNA"/>
</dbReference>
<evidence type="ECO:0000313" key="2">
    <source>
        <dbReference type="Proteomes" id="UP000799755"/>
    </source>
</evidence>
<organism evidence="1 2">
    <name type="scientific">Lindgomyces ingoldianus</name>
    <dbReference type="NCBI Taxonomy" id="673940"/>
    <lineage>
        <taxon>Eukaryota</taxon>
        <taxon>Fungi</taxon>
        <taxon>Dikarya</taxon>
        <taxon>Ascomycota</taxon>
        <taxon>Pezizomycotina</taxon>
        <taxon>Dothideomycetes</taxon>
        <taxon>Pleosporomycetidae</taxon>
        <taxon>Pleosporales</taxon>
        <taxon>Lindgomycetaceae</taxon>
        <taxon>Lindgomyces</taxon>
    </lineage>
</organism>
<accession>A0ACB6QBT1</accession>